<name>A0ACC0K1I5_CHOFU</name>
<comment type="caution">
    <text evidence="1">The sequence shown here is derived from an EMBL/GenBank/DDBJ whole genome shotgun (WGS) entry which is preliminary data.</text>
</comment>
<reference evidence="1 2" key="1">
    <citation type="journal article" date="2022" name="Genome Biol. Evol.">
        <title>The Spruce Budworm Genome: Reconstructing the Evolutionary History of Antifreeze Proteins.</title>
        <authorList>
            <person name="Beliveau C."/>
            <person name="Gagne P."/>
            <person name="Picq S."/>
            <person name="Vernygora O."/>
            <person name="Keeling C.I."/>
            <person name="Pinkney K."/>
            <person name="Doucet D."/>
            <person name="Wen F."/>
            <person name="Johnston J.S."/>
            <person name="Maaroufi H."/>
            <person name="Boyle B."/>
            <person name="Laroche J."/>
            <person name="Dewar K."/>
            <person name="Juretic N."/>
            <person name="Blackburn G."/>
            <person name="Nisole A."/>
            <person name="Brunet B."/>
            <person name="Brandao M."/>
            <person name="Lumley L."/>
            <person name="Duan J."/>
            <person name="Quan G."/>
            <person name="Lucarotti C.J."/>
            <person name="Roe A.D."/>
            <person name="Sperling F.A.H."/>
            <person name="Levesque R.C."/>
            <person name="Cusson M."/>
        </authorList>
    </citation>
    <scope>NUCLEOTIDE SEQUENCE [LARGE SCALE GENOMIC DNA]</scope>
    <source>
        <strain evidence="1">Glfc:IPQL:Cfum</strain>
    </source>
</reference>
<gene>
    <name evidence="1" type="ORF">MSG28_000608</name>
</gene>
<protein>
    <submittedName>
        <fullName evidence="1">Uncharacterized protein</fullName>
    </submittedName>
</protein>
<organism evidence="1 2">
    <name type="scientific">Choristoneura fumiferana</name>
    <name type="common">Spruce budworm moth</name>
    <name type="synonym">Archips fumiferana</name>
    <dbReference type="NCBI Taxonomy" id="7141"/>
    <lineage>
        <taxon>Eukaryota</taxon>
        <taxon>Metazoa</taxon>
        <taxon>Ecdysozoa</taxon>
        <taxon>Arthropoda</taxon>
        <taxon>Hexapoda</taxon>
        <taxon>Insecta</taxon>
        <taxon>Pterygota</taxon>
        <taxon>Neoptera</taxon>
        <taxon>Endopterygota</taxon>
        <taxon>Lepidoptera</taxon>
        <taxon>Glossata</taxon>
        <taxon>Ditrysia</taxon>
        <taxon>Tortricoidea</taxon>
        <taxon>Tortricidae</taxon>
        <taxon>Tortricinae</taxon>
        <taxon>Choristoneura</taxon>
    </lineage>
</organism>
<sequence>MIAKSSNADIHIEGPKLIIDHDGGADDAMAIFMALIYEQYFNGRIDGLVPPRHYITTAPSTSIQQPLQVPIYRGSNFSLVISVPSDFYFGHDGLGDNDHEEIKPIDAQPQHAALSFIELTNKYPGEITIVALGALTNIALAIRLDSTFISRLSHMYVAAGHVYKNSPPDSDKKQIQEAYVIQNDPLADTTNSPLVSKAKPVDGQSTSKKNNTTGNEWRQDVLGAIPTKIINSLNKFERISMNASDSLQWSLLDPIAMGIVLNKSIVSDVKYSKNSIILCGDRRGINTNEFTIKEDANARLVNGVFKEEYQNLLFSIFSAELC</sequence>
<proteinExistence type="predicted"/>
<accession>A0ACC0K1I5</accession>
<dbReference type="EMBL" id="CM046131">
    <property type="protein sequence ID" value="KAI8430294.1"/>
    <property type="molecule type" value="Genomic_DNA"/>
</dbReference>
<evidence type="ECO:0000313" key="2">
    <source>
        <dbReference type="Proteomes" id="UP001064048"/>
    </source>
</evidence>
<keyword evidence="2" id="KW-1185">Reference proteome</keyword>
<dbReference type="Proteomes" id="UP001064048">
    <property type="component" value="Chromosome Z"/>
</dbReference>
<evidence type="ECO:0000313" key="1">
    <source>
        <dbReference type="EMBL" id="KAI8430294.1"/>
    </source>
</evidence>